<feature type="compositionally biased region" description="Acidic residues" evidence="1">
    <location>
        <begin position="95"/>
        <end position="108"/>
    </location>
</feature>
<sequence length="262" mass="29225">MMIDNKSLPPTPKVIPKSVKMAGATTTKSIEEASMKSLGSLSLAKATPIGNPSSGEMPKVKPQLTKVKVDEEEYEADEDALDDDSHDVGQPIREEELEADEDQNEEQMTELATDVQAEASDDEEANEGSGDEVYSVQGAKLHAVDEEDEADVEGHEEGIDGYEYDEDQICTEEIRKRFNAMQHSMQQALAEMHQTFIWLQRELEEAITAKIVAAQTRIETKNKALFQNHLSQALGEFERQFISTLSLSYTTFDSRVDEMEAC</sequence>
<proteinExistence type="predicted"/>
<evidence type="ECO:0000313" key="3">
    <source>
        <dbReference type="Proteomes" id="UP001417504"/>
    </source>
</evidence>
<reference evidence="2 3" key="1">
    <citation type="submission" date="2024-01" db="EMBL/GenBank/DDBJ databases">
        <title>Genome assemblies of Stephania.</title>
        <authorList>
            <person name="Yang L."/>
        </authorList>
    </citation>
    <scope>NUCLEOTIDE SEQUENCE [LARGE SCALE GENOMIC DNA]</scope>
    <source>
        <strain evidence="2">QJT</strain>
        <tissue evidence="2">Leaf</tissue>
    </source>
</reference>
<feature type="compositionally biased region" description="Acidic residues" evidence="1">
    <location>
        <begin position="119"/>
        <end position="130"/>
    </location>
</feature>
<name>A0AAP0JBP1_9MAGN</name>
<evidence type="ECO:0000313" key="2">
    <source>
        <dbReference type="EMBL" id="KAK9131038.1"/>
    </source>
</evidence>
<organism evidence="2 3">
    <name type="scientific">Stephania japonica</name>
    <dbReference type="NCBI Taxonomy" id="461633"/>
    <lineage>
        <taxon>Eukaryota</taxon>
        <taxon>Viridiplantae</taxon>
        <taxon>Streptophyta</taxon>
        <taxon>Embryophyta</taxon>
        <taxon>Tracheophyta</taxon>
        <taxon>Spermatophyta</taxon>
        <taxon>Magnoliopsida</taxon>
        <taxon>Ranunculales</taxon>
        <taxon>Menispermaceae</taxon>
        <taxon>Menispermoideae</taxon>
        <taxon>Cissampelideae</taxon>
        <taxon>Stephania</taxon>
    </lineage>
</organism>
<protein>
    <submittedName>
        <fullName evidence="2">Uncharacterized protein</fullName>
    </submittedName>
</protein>
<accession>A0AAP0JBP1</accession>
<feature type="region of interest" description="Disordered" evidence="1">
    <location>
        <begin position="44"/>
        <end position="133"/>
    </location>
</feature>
<dbReference type="Proteomes" id="UP001417504">
    <property type="component" value="Unassembled WGS sequence"/>
</dbReference>
<gene>
    <name evidence="2" type="ORF">Sjap_011525</name>
</gene>
<dbReference type="EMBL" id="JBBNAE010000004">
    <property type="protein sequence ID" value="KAK9131038.1"/>
    <property type="molecule type" value="Genomic_DNA"/>
</dbReference>
<dbReference type="AlphaFoldDB" id="A0AAP0JBP1"/>
<evidence type="ECO:0000256" key="1">
    <source>
        <dbReference type="SAM" id="MobiDB-lite"/>
    </source>
</evidence>
<keyword evidence="3" id="KW-1185">Reference proteome</keyword>
<feature type="region of interest" description="Disordered" evidence="1">
    <location>
        <begin position="1"/>
        <end position="23"/>
    </location>
</feature>
<feature type="compositionally biased region" description="Acidic residues" evidence="1">
    <location>
        <begin position="70"/>
        <end position="85"/>
    </location>
</feature>
<comment type="caution">
    <text evidence="2">The sequence shown here is derived from an EMBL/GenBank/DDBJ whole genome shotgun (WGS) entry which is preliminary data.</text>
</comment>